<feature type="compositionally biased region" description="Gly residues" evidence="1">
    <location>
        <begin position="831"/>
        <end position="843"/>
    </location>
</feature>
<name>A0A318T7E7_9BRAD</name>
<dbReference type="EMBL" id="QJTI01000030">
    <property type="protein sequence ID" value="PYF00035.1"/>
    <property type="molecule type" value="Genomic_DNA"/>
</dbReference>
<dbReference type="Proteomes" id="UP000248148">
    <property type="component" value="Unassembled WGS sequence"/>
</dbReference>
<accession>A0A318T7E7</accession>
<protein>
    <submittedName>
        <fullName evidence="2">Uncharacterized protein</fullName>
    </submittedName>
</protein>
<gene>
    <name evidence="2" type="ORF">BJ122_1304</name>
</gene>
<comment type="caution">
    <text evidence="2">The sequence shown here is derived from an EMBL/GenBank/DDBJ whole genome shotgun (WGS) entry which is preliminary data.</text>
</comment>
<evidence type="ECO:0000313" key="3">
    <source>
        <dbReference type="Proteomes" id="UP000248148"/>
    </source>
</evidence>
<keyword evidence="3" id="KW-1185">Reference proteome</keyword>
<organism evidence="2 3">
    <name type="scientific">Rhodopseudomonas faecalis</name>
    <dbReference type="NCBI Taxonomy" id="99655"/>
    <lineage>
        <taxon>Bacteria</taxon>
        <taxon>Pseudomonadati</taxon>
        <taxon>Pseudomonadota</taxon>
        <taxon>Alphaproteobacteria</taxon>
        <taxon>Hyphomicrobiales</taxon>
        <taxon>Nitrobacteraceae</taxon>
        <taxon>Rhodopseudomonas</taxon>
    </lineage>
</organism>
<sequence>MSKHGRSLVSHATGGALRHLAALLIAMLWLGGAAIAQTPRGIYAPGDAAVTGFSGAVRPFEIAPGQDPASVSFIDPNGPALRVIDLTRMGGPAQGQVVGAPKPFTVSAALIGQVFGVALDDRAPANIYVAASSAYGLSLVAPGPDGQPQRVQRGGKDAAFMPGQWGAGGGPGSIWKVDGVTGLVSLFATVAVDGKGNAGAALGGLAYDPGSQSLYVADRESGLIHRFAPDGSPRGVYDHGVAGLKAVGLEPVPPSPVPAMDITSADFDSASPASWGFAPPERRVFGLAVRDRRLYYAVADGLRAWSVGLSGDGAFAADARIELAAPPAAGPTEIAKIDFDDSGRMYLAERAAPTGAQDYQALAVPAIGRLLRYTTIGVTENKQPIWQLQPDEYAVGFAGDFRNDNGGVAIGYRYDARGDLNRDSCGGFVWTSGEQLRAASDPALAAELARSDAAAINGLQGMPIWHIRRNNEPPRASYFIDYADAPPNPAARGHLGDIAILRQCQPRRAMMLFGGEPERGVLVPGLWTCRSHVCAPGGPACPVNQVWNPATGACSSGCAPQDVLINGQCCSPKDLRPGGACKQPSTNIGKPMCGTTQTPIGPNNECCENSQIYAGGNGQLLCCAGTVVNGTCDLKKPKLPICLDCCAPGYVKSGGKCCLQSQLSSKGQCCPTGQTPSANGSCQPWKWLPKLSLCCASGFVPTAKGSCCAAANLTTSGECCPVALDPNDRSQCPTQSSPPAPCGRGERRDASGACVATPRSPPSTVIPVVPRKPAKCLPGERRNAQGVCVPRRPPPGVVTPGVMRPIACPPGFAPGPYGQRCFPIGRGGRFGPPPFRGGGGAIGPGPNMRGGLDRR</sequence>
<dbReference type="SUPFAM" id="SSF63829">
    <property type="entry name" value="Calcium-dependent phosphotriesterase"/>
    <property type="match status" value="1"/>
</dbReference>
<dbReference type="RefSeq" id="WP_181418984.1">
    <property type="nucleotide sequence ID" value="NZ_QJTI01000030.1"/>
</dbReference>
<evidence type="ECO:0000313" key="2">
    <source>
        <dbReference type="EMBL" id="PYF00035.1"/>
    </source>
</evidence>
<reference evidence="2 3" key="1">
    <citation type="submission" date="2018-06" db="EMBL/GenBank/DDBJ databases">
        <title>Genomic Encyclopedia of Archaeal and Bacterial Type Strains, Phase II (KMG-II): from individual species to whole genera.</title>
        <authorList>
            <person name="Goeker M."/>
        </authorList>
    </citation>
    <scope>NUCLEOTIDE SEQUENCE [LARGE SCALE GENOMIC DNA]</scope>
    <source>
        <strain evidence="2 3">JCM 11668</strain>
    </source>
</reference>
<feature type="region of interest" description="Disordered" evidence="1">
    <location>
        <begin position="831"/>
        <end position="855"/>
    </location>
</feature>
<dbReference type="AlphaFoldDB" id="A0A318T7E7"/>
<evidence type="ECO:0000256" key="1">
    <source>
        <dbReference type="SAM" id="MobiDB-lite"/>
    </source>
</evidence>
<feature type="compositionally biased region" description="Low complexity" evidence="1">
    <location>
        <begin position="844"/>
        <end position="855"/>
    </location>
</feature>
<proteinExistence type="predicted"/>